<sequence>MEMLLLLLLMLLLLHAVLQGDSQPQPALRIRLYRSSRRFLLPTAPHNKDGIKGSSTFCSLKNLSAEGSTETEH</sequence>
<evidence type="ECO:0000313" key="2">
    <source>
        <dbReference type="EMBL" id="KAG9272048.1"/>
    </source>
</evidence>
<comment type="caution">
    <text evidence="2">The sequence shown here is derived from an EMBL/GenBank/DDBJ whole genome shotgun (WGS) entry which is preliminary data.</text>
</comment>
<dbReference type="EMBL" id="JAICCE010000010">
    <property type="protein sequence ID" value="KAG9272048.1"/>
    <property type="molecule type" value="Genomic_DNA"/>
</dbReference>
<accession>A0A8T2LIZ5</accession>
<name>A0A8T2LIZ5_ASTMX</name>
<feature type="signal peptide" evidence="1">
    <location>
        <begin position="1"/>
        <end position="19"/>
    </location>
</feature>
<feature type="chain" id="PRO_5035913904" description="Secreted protein" evidence="1">
    <location>
        <begin position="20"/>
        <end position="73"/>
    </location>
</feature>
<dbReference type="AlphaFoldDB" id="A0A8T2LIZ5"/>
<evidence type="ECO:0000256" key="1">
    <source>
        <dbReference type="SAM" id="SignalP"/>
    </source>
</evidence>
<gene>
    <name evidence="2" type="ORF">AMEX_G12994</name>
</gene>
<reference evidence="2 3" key="1">
    <citation type="submission" date="2021-07" db="EMBL/GenBank/DDBJ databases">
        <authorList>
            <person name="Imarazene B."/>
            <person name="Zahm M."/>
            <person name="Klopp C."/>
            <person name="Cabau C."/>
            <person name="Beille S."/>
            <person name="Jouanno E."/>
            <person name="Castinel A."/>
            <person name="Lluch J."/>
            <person name="Gil L."/>
            <person name="Kuchtly C."/>
            <person name="Lopez Roques C."/>
            <person name="Donnadieu C."/>
            <person name="Parrinello H."/>
            <person name="Journot L."/>
            <person name="Du K."/>
            <person name="Schartl M."/>
            <person name="Retaux S."/>
            <person name="Guiguen Y."/>
        </authorList>
    </citation>
    <scope>NUCLEOTIDE SEQUENCE [LARGE SCALE GENOMIC DNA]</scope>
    <source>
        <strain evidence="2">Pach_M1</strain>
        <tissue evidence="2">Testis</tissue>
    </source>
</reference>
<evidence type="ECO:0000313" key="3">
    <source>
        <dbReference type="Proteomes" id="UP000752171"/>
    </source>
</evidence>
<keyword evidence="1" id="KW-0732">Signal</keyword>
<protein>
    <recommendedName>
        <fullName evidence="4">Secreted protein</fullName>
    </recommendedName>
</protein>
<dbReference type="Proteomes" id="UP000752171">
    <property type="component" value="Unassembled WGS sequence"/>
</dbReference>
<evidence type="ECO:0008006" key="4">
    <source>
        <dbReference type="Google" id="ProtNLM"/>
    </source>
</evidence>
<proteinExistence type="predicted"/>
<organism evidence="2 3">
    <name type="scientific">Astyanax mexicanus</name>
    <name type="common">Blind cave fish</name>
    <name type="synonym">Astyanax fasciatus mexicanus</name>
    <dbReference type="NCBI Taxonomy" id="7994"/>
    <lineage>
        <taxon>Eukaryota</taxon>
        <taxon>Metazoa</taxon>
        <taxon>Chordata</taxon>
        <taxon>Craniata</taxon>
        <taxon>Vertebrata</taxon>
        <taxon>Euteleostomi</taxon>
        <taxon>Actinopterygii</taxon>
        <taxon>Neopterygii</taxon>
        <taxon>Teleostei</taxon>
        <taxon>Ostariophysi</taxon>
        <taxon>Characiformes</taxon>
        <taxon>Characoidei</taxon>
        <taxon>Acestrorhamphidae</taxon>
        <taxon>Acestrorhamphinae</taxon>
        <taxon>Astyanax</taxon>
    </lineage>
</organism>